<evidence type="ECO:0000256" key="10">
    <source>
        <dbReference type="ARBA" id="ARBA00023136"/>
    </source>
</evidence>
<comment type="similarity">
    <text evidence="2">Belongs to the ABC transporter superfamily.</text>
</comment>
<gene>
    <name evidence="12" type="ORF">EV663_11550</name>
</gene>
<keyword evidence="9" id="KW-1278">Translocase</keyword>
<dbReference type="Pfam" id="PF00005">
    <property type="entry name" value="ABC_tran"/>
    <property type="match status" value="2"/>
</dbReference>
<keyword evidence="5" id="KW-0762">Sugar transport</keyword>
<dbReference type="CDD" id="cd03216">
    <property type="entry name" value="ABC_Carb_Monos_I"/>
    <property type="match status" value="1"/>
</dbReference>
<dbReference type="FunFam" id="3.40.50.300:FF:001390">
    <property type="entry name" value="ABC transporter, ATP-binding protein"/>
    <property type="match status" value="1"/>
</dbReference>
<evidence type="ECO:0000259" key="11">
    <source>
        <dbReference type="PROSITE" id="PS50893"/>
    </source>
</evidence>
<keyword evidence="3" id="KW-0813">Transport</keyword>
<evidence type="ECO:0000256" key="7">
    <source>
        <dbReference type="ARBA" id="ARBA00022741"/>
    </source>
</evidence>
<dbReference type="EMBL" id="SLXU01000015">
    <property type="protein sequence ID" value="TCP59840.1"/>
    <property type="molecule type" value="Genomic_DNA"/>
</dbReference>
<dbReference type="GO" id="GO:0005886">
    <property type="term" value="C:plasma membrane"/>
    <property type="evidence" value="ECO:0007669"/>
    <property type="project" value="UniProtKB-SubCell"/>
</dbReference>
<comment type="caution">
    <text evidence="12">The sequence shown here is derived from an EMBL/GenBank/DDBJ whole genome shotgun (WGS) entry which is preliminary data.</text>
</comment>
<reference evidence="12 13" key="1">
    <citation type="submission" date="2019-03" db="EMBL/GenBank/DDBJ databases">
        <title>Genomic Encyclopedia of Type Strains, Phase IV (KMG-IV): sequencing the most valuable type-strain genomes for metagenomic binning, comparative biology and taxonomic classification.</title>
        <authorList>
            <person name="Goeker M."/>
        </authorList>
    </citation>
    <scope>NUCLEOTIDE SEQUENCE [LARGE SCALE GENOMIC DNA]</scope>
    <source>
        <strain evidence="12 13">DSM 24766</strain>
    </source>
</reference>
<keyword evidence="4" id="KW-1003">Cell membrane</keyword>
<name>A0A4R2R9D8_9RHOB</name>
<dbReference type="InterPro" id="IPR003593">
    <property type="entry name" value="AAA+_ATPase"/>
</dbReference>
<protein>
    <submittedName>
        <fullName evidence="12">Nucleoside ABC transporter ATP-binding protein</fullName>
    </submittedName>
</protein>
<dbReference type="SMART" id="SM00382">
    <property type="entry name" value="AAA"/>
    <property type="match status" value="2"/>
</dbReference>
<comment type="subcellular location">
    <subcellularLocation>
        <location evidence="1">Cell membrane</location>
        <topology evidence="1">Peripheral membrane protein</topology>
    </subcellularLocation>
</comment>
<dbReference type="PANTHER" id="PTHR43790:SF4">
    <property type="entry name" value="GUANOSINE IMPORT ATP-BINDING PROTEIN NUPO"/>
    <property type="match status" value="1"/>
</dbReference>
<dbReference type="InterPro" id="IPR017871">
    <property type="entry name" value="ABC_transporter-like_CS"/>
</dbReference>
<evidence type="ECO:0000313" key="13">
    <source>
        <dbReference type="Proteomes" id="UP000295050"/>
    </source>
</evidence>
<evidence type="ECO:0000256" key="2">
    <source>
        <dbReference type="ARBA" id="ARBA00005417"/>
    </source>
</evidence>
<accession>A0A4R2R9D8</accession>
<evidence type="ECO:0000256" key="8">
    <source>
        <dbReference type="ARBA" id="ARBA00022840"/>
    </source>
</evidence>
<evidence type="ECO:0000256" key="4">
    <source>
        <dbReference type="ARBA" id="ARBA00022475"/>
    </source>
</evidence>
<dbReference type="CDD" id="cd03215">
    <property type="entry name" value="ABC_Carb_Monos_II"/>
    <property type="match status" value="1"/>
</dbReference>
<keyword evidence="7" id="KW-0547">Nucleotide-binding</keyword>
<dbReference type="InterPro" id="IPR050107">
    <property type="entry name" value="ABC_carbohydrate_import_ATPase"/>
</dbReference>
<dbReference type="InterPro" id="IPR003439">
    <property type="entry name" value="ABC_transporter-like_ATP-bd"/>
</dbReference>
<dbReference type="InterPro" id="IPR027417">
    <property type="entry name" value="P-loop_NTPase"/>
</dbReference>
<dbReference type="AlphaFoldDB" id="A0A4R2R9D8"/>
<dbReference type="GO" id="GO:0005524">
    <property type="term" value="F:ATP binding"/>
    <property type="evidence" value="ECO:0007669"/>
    <property type="project" value="UniProtKB-KW"/>
</dbReference>
<organism evidence="12 13">
    <name type="scientific">Rhodovulum bhavnagarense</name>
    <dbReference type="NCBI Taxonomy" id="992286"/>
    <lineage>
        <taxon>Bacteria</taxon>
        <taxon>Pseudomonadati</taxon>
        <taxon>Pseudomonadota</taxon>
        <taxon>Alphaproteobacteria</taxon>
        <taxon>Rhodobacterales</taxon>
        <taxon>Paracoccaceae</taxon>
        <taxon>Rhodovulum</taxon>
    </lineage>
</organism>
<dbReference type="SUPFAM" id="SSF52540">
    <property type="entry name" value="P-loop containing nucleoside triphosphate hydrolases"/>
    <property type="match status" value="2"/>
</dbReference>
<dbReference type="PANTHER" id="PTHR43790">
    <property type="entry name" value="CARBOHYDRATE TRANSPORT ATP-BINDING PROTEIN MG119-RELATED"/>
    <property type="match status" value="1"/>
</dbReference>
<dbReference type="Proteomes" id="UP000295050">
    <property type="component" value="Unassembled WGS sequence"/>
</dbReference>
<evidence type="ECO:0000313" key="12">
    <source>
        <dbReference type="EMBL" id="TCP59840.1"/>
    </source>
</evidence>
<evidence type="ECO:0000256" key="3">
    <source>
        <dbReference type="ARBA" id="ARBA00022448"/>
    </source>
</evidence>
<evidence type="ECO:0000256" key="5">
    <source>
        <dbReference type="ARBA" id="ARBA00022597"/>
    </source>
</evidence>
<dbReference type="PROSITE" id="PS00211">
    <property type="entry name" value="ABC_TRANSPORTER_1"/>
    <property type="match status" value="1"/>
</dbReference>
<keyword evidence="8 12" id="KW-0067">ATP-binding</keyword>
<sequence>MAGPDRGKGRSDAAAPVIELRGISKAFGPVQANRDISLRVMPGTIHGIIGENGAGKSTLMSILYGFYKADAGEIFISGQRTEIHDSHDAIRAGIGMVFQHFKLVENFTVLENVILGVEEGRLLKPSLAKARGILRKLAEEYELNVDPDARIEDLGVGMKQRVEILKALYRQAGILILDEPTGVLTPAEADHLFRILENLKSEGKTILLITHKLREIMAATDTVSVMRRGEMTATVRTADTTPEALAEMMVGRKVLLRLDKSPAKPGRTVLEADNICLTDADGVERLKNVSLTVRAGEILGIAGVAGNGQSHLLEVLGGMRAATGRLRMNGQDIALTGRAADGQARRAAGIAHVPEDRQREGLIMEFHAWENTIFGYHHDPAWQANALLMDNAAIRAEAAAKMARFDVRPPNPDLAARSFSGGNQQKIVLAREIERTPDLLLVGQPTRGVDIGAIEFIHQRILDLRDAGAAVILVSVELEEILSLSDRIAVMFDGRIMGERPADQTDEKELGLMMAGMRTEAA</sequence>
<dbReference type="OrthoDB" id="9805029at2"/>
<keyword evidence="13" id="KW-1185">Reference proteome</keyword>
<dbReference type="Gene3D" id="3.40.50.300">
    <property type="entry name" value="P-loop containing nucleotide triphosphate hydrolases"/>
    <property type="match status" value="2"/>
</dbReference>
<evidence type="ECO:0000256" key="6">
    <source>
        <dbReference type="ARBA" id="ARBA00022737"/>
    </source>
</evidence>
<proteinExistence type="inferred from homology"/>
<dbReference type="PROSITE" id="PS50893">
    <property type="entry name" value="ABC_TRANSPORTER_2"/>
    <property type="match status" value="2"/>
</dbReference>
<dbReference type="GO" id="GO:0016887">
    <property type="term" value="F:ATP hydrolysis activity"/>
    <property type="evidence" value="ECO:0007669"/>
    <property type="project" value="InterPro"/>
</dbReference>
<dbReference type="RefSeq" id="WP_132952467.1">
    <property type="nucleotide sequence ID" value="NZ_SLXU01000015.1"/>
</dbReference>
<keyword evidence="6" id="KW-0677">Repeat</keyword>
<dbReference type="FunFam" id="3.40.50.300:FF:000127">
    <property type="entry name" value="Ribose import ATP-binding protein RbsA"/>
    <property type="match status" value="1"/>
</dbReference>
<keyword evidence="10" id="KW-0472">Membrane</keyword>
<evidence type="ECO:0000256" key="9">
    <source>
        <dbReference type="ARBA" id="ARBA00022967"/>
    </source>
</evidence>
<feature type="domain" description="ABC transporter" evidence="11">
    <location>
        <begin position="270"/>
        <end position="518"/>
    </location>
</feature>
<feature type="domain" description="ABC transporter" evidence="11">
    <location>
        <begin position="18"/>
        <end position="253"/>
    </location>
</feature>
<evidence type="ECO:0000256" key="1">
    <source>
        <dbReference type="ARBA" id="ARBA00004202"/>
    </source>
</evidence>